<keyword evidence="2" id="KW-0479">Metal-binding</keyword>
<evidence type="ECO:0000256" key="4">
    <source>
        <dbReference type="ARBA" id="ARBA00023004"/>
    </source>
</evidence>
<reference evidence="6 7" key="1">
    <citation type="submission" date="2017-05" db="EMBL/GenBank/DDBJ databases">
        <title>Comparative genomic and metabolic analysis of manganese-oxidizing mechanisms in Celeribater manganoxidans DY25T: its adaption to the environment of polymetallic nodule.</title>
        <authorList>
            <person name="Wang X."/>
        </authorList>
    </citation>
    <scope>NUCLEOTIDE SEQUENCE [LARGE SCALE GENOMIC DNA]</scope>
    <source>
        <strain evidence="6 7">DY25</strain>
        <plasmid evidence="7">pdy25-a</plasmid>
    </source>
</reference>
<dbReference type="RefSeq" id="WP_097374286.1">
    <property type="nucleotide sequence ID" value="NZ_CP021405.1"/>
</dbReference>
<dbReference type="GO" id="GO:0046872">
    <property type="term" value="F:metal ion binding"/>
    <property type="evidence" value="ECO:0007669"/>
    <property type="project" value="UniProtKB-KW"/>
</dbReference>
<proteinExistence type="predicted"/>
<dbReference type="EMBL" id="CP021405">
    <property type="protein sequence ID" value="ATI43525.1"/>
    <property type="molecule type" value="Genomic_DNA"/>
</dbReference>
<evidence type="ECO:0000256" key="5">
    <source>
        <dbReference type="ARBA" id="ARBA00023014"/>
    </source>
</evidence>
<sequence>MSRKIESEYDVIVAGGGAGGVGAALGAARAGAKVCLVEKYGFLGGAATTSQVLAYCGFFQQGREPVKAVGGAGDLVLDAMRAIGMDGAAHNSETTGNWIILLNPEGLKLALDRVLADHGVDVLLHSRVAAATRTASRIESVTVAGMEGRRRIAAEGYVDATGDANLSLVAGVTMREGDDQGRLQAVSAPIRIGGLDPNVPFDRDAIRAAIQRYNVDGAFPITRDDGGIYTRIPGTGDMWWMIIDLPLSDLGSGAFTWAEQRARAMAHDYVEMLRQHVPGFERCYLAQTGPQIGIRESRHPATRYEVTGHDLTSGRQRSDSVARAAWPAELHGEAGKPVYHSVGGPGYASVPLDSLRVRGLDNLWLAGRVVGADPFAYGSLRVMGTAFATGEASGIAAALGAEDGETVGAEVRRLGGLT</sequence>
<dbReference type="Pfam" id="PF12831">
    <property type="entry name" value="FAD_oxidored"/>
    <property type="match status" value="1"/>
</dbReference>
<protein>
    <submittedName>
        <fullName evidence="6">FAD-dependent oxidoreductase</fullName>
    </submittedName>
</protein>
<evidence type="ECO:0000256" key="1">
    <source>
        <dbReference type="ARBA" id="ARBA00022485"/>
    </source>
</evidence>
<keyword evidence="5" id="KW-0411">Iron-sulfur</keyword>
<dbReference type="GO" id="GO:0016491">
    <property type="term" value="F:oxidoreductase activity"/>
    <property type="evidence" value="ECO:0007669"/>
    <property type="project" value="UniProtKB-KW"/>
</dbReference>
<keyword evidence="4" id="KW-0408">Iron</keyword>
<dbReference type="OrthoDB" id="9777740at2"/>
<geneLocation type="plasmid" evidence="7">
    <name>pdy25-a</name>
</geneLocation>
<evidence type="ECO:0000313" key="6">
    <source>
        <dbReference type="EMBL" id="ATI43525.1"/>
    </source>
</evidence>
<dbReference type="KEGG" id="cmag:CBW24_15330"/>
<dbReference type="InterPro" id="IPR039650">
    <property type="entry name" value="HdrA-like"/>
</dbReference>
<evidence type="ECO:0000256" key="2">
    <source>
        <dbReference type="ARBA" id="ARBA00022723"/>
    </source>
</evidence>
<evidence type="ECO:0000256" key="3">
    <source>
        <dbReference type="ARBA" id="ARBA00023002"/>
    </source>
</evidence>
<accession>A0A291M450</accession>
<dbReference type="InterPro" id="IPR036188">
    <property type="entry name" value="FAD/NAD-bd_sf"/>
</dbReference>
<evidence type="ECO:0000313" key="7">
    <source>
        <dbReference type="Proteomes" id="UP000219050"/>
    </source>
</evidence>
<dbReference type="AlphaFoldDB" id="A0A291M450"/>
<dbReference type="SUPFAM" id="SSF51905">
    <property type="entry name" value="FAD/NAD(P)-binding domain"/>
    <property type="match status" value="1"/>
</dbReference>
<organism evidence="6 7">
    <name type="scientific">Pacificitalea manganoxidans</name>
    <dbReference type="NCBI Taxonomy" id="1411902"/>
    <lineage>
        <taxon>Bacteria</taxon>
        <taxon>Pseudomonadati</taxon>
        <taxon>Pseudomonadota</taxon>
        <taxon>Alphaproteobacteria</taxon>
        <taxon>Rhodobacterales</taxon>
        <taxon>Paracoccaceae</taxon>
        <taxon>Pacificitalea</taxon>
    </lineage>
</organism>
<dbReference type="PANTHER" id="PTHR43498:SF1">
    <property type="entry name" value="COB--COM HETERODISULFIDE REDUCTASE IRON-SULFUR SUBUNIT A"/>
    <property type="match status" value="1"/>
</dbReference>
<keyword evidence="1" id="KW-0004">4Fe-4S</keyword>
<keyword evidence="6" id="KW-0614">Plasmid</keyword>
<name>A0A291M450_9RHOB</name>
<dbReference type="PANTHER" id="PTHR43498">
    <property type="entry name" value="FERREDOXIN:COB-COM HETERODISULFIDE REDUCTASE SUBUNIT A"/>
    <property type="match status" value="1"/>
</dbReference>
<dbReference type="GO" id="GO:0051539">
    <property type="term" value="F:4 iron, 4 sulfur cluster binding"/>
    <property type="evidence" value="ECO:0007669"/>
    <property type="project" value="UniProtKB-KW"/>
</dbReference>
<dbReference type="Proteomes" id="UP000219050">
    <property type="component" value="Plasmid pDY25-A"/>
</dbReference>
<dbReference type="Gene3D" id="3.50.50.60">
    <property type="entry name" value="FAD/NAD(P)-binding domain"/>
    <property type="match status" value="1"/>
</dbReference>
<gene>
    <name evidence="6" type="ORF">CBW24_15330</name>
</gene>
<keyword evidence="7" id="KW-1185">Reference proteome</keyword>
<keyword evidence="3" id="KW-0560">Oxidoreductase</keyword>